<keyword evidence="3" id="KW-1185">Reference proteome</keyword>
<proteinExistence type="predicted"/>
<dbReference type="AlphaFoldDB" id="A0A2H1K5L1"/>
<evidence type="ECO:0000313" key="3">
    <source>
        <dbReference type="Proteomes" id="UP000234342"/>
    </source>
</evidence>
<evidence type="ECO:0000256" key="1">
    <source>
        <dbReference type="SAM" id="MobiDB-lite"/>
    </source>
</evidence>
<dbReference type="RefSeq" id="WP_101644014.1">
    <property type="nucleotide sequence ID" value="NZ_FXZE01000013.1"/>
</dbReference>
<accession>A0A2H1K5L1</accession>
<dbReference type="EMBL" id="FXZE01000013">
    <property type="protein sequence ID" value="SMX94844.1"/>
    <property type="molecule type" value="Genomic_DNA"/>
</dbReference>
<name>A0A2H1K5L1_9MICO</name>
<sequence length="148" mass="16061">MHDCTDQGVPVPPTPSLPDTGVFPGERATTAHSFATRLADFAPEPPVPVWKSLFRQTSGHLLTGQAVLQGADSMGRDLSTVDADHYSDLPSADVRTQIRCQAPDSPELRLAHLTILRRLYDAEDRHSKSLSRRALGAIAAEWLKAPAV</sequence>
<evidence type="ECO:0000313" key="2">
    <source>
        <dbReference type="EMBL" id="SMX94844.1"/>
    </source>
</evidence>
<dbReference type="Proteomes" id="UP000234342">
    <property type="component" value="Unassembled WGS sequence"/>
</dbReference>
<organism evidence="2 3">
    <name type="scientific">Brevibacterium antiquum</name>
    <dbReference type="NCBI Taxonomy" id="234835"/>
    <lineage>
        <taxon>Bacteria</taxon>
        <taxon>Bacillati</taxon>
        <taxon>Actinomycetota</taxon>
        <taxon>Actinomycetes</taxon>
        <taxon>Micrococcales</taxon>
        <taxon>Brevibacteriaceae</taxon>
        <taxon>Brevibacterium</taxon>
    </lineage>
</organism>
<protein>
    <submittedName>
        <fullName evidence="2">Uncharacterized protein</fullName>
    </submittedName>
</protein>
<gene>
    <name evidence="2" type="ORF">BANT10_02695</name>
</gene>
<reference evidence="3" key="1">
    <citation type="submission" date="2017-03" db="EMBL/GenBank/DDBJ databases">
        <authorList>
            <person name="Monnet C."/>
        </authorList>
    </citation>
    <scope>NUCLEOTIDE SEQUENCE [LARGE SCALE GENOMIC DNA]</scope>
    <source>
        <strain evidence="3">P10</strain>
    </source>
</reference>
<feature type="region of interest" description="Disordered" evidence="1">
    <location>
        <begin position="1"/>
        <end position="21"/>
    </location>
</feature>